<dbReference type="RefSeq" id="WP_014402504.1">
    <property type="nucleotide sequence ID" value="NC_017033.1"/>
</dbReference>
<dbReference type="STRING" id="767434.Fraau_1037"/>
<dbReference type="CDD" id="cd07377">
    <property type="entry name" value="WHTH_GntR"/>
    <property type="match status" value="1"/>
</dbReference>
<dbReference type="eggNOG" id="COG2188">
    <property type="taxonomic scope" value="Bacteria"/>
</dbReference>
<dbReference type="PANTHER" id="PTHR44846">
    <property type="entry name" value="MANNOSYL-D-GLYCERATE TRANSPORT/METABOLISM SYSTEM REPRESSOR MNGR-RELATED"/>
    <property type="match status" value="1"/>
</dbReference>
<organism evidence="5 6">
    <name type="scientific">Frateuria aurantia (strain ATCC 33424 / DSM 6220 / KCTC 2777 / LMG 1558 / NBRC 3245 / NCIMB 13370)</name>
    <name type="common">Acetobacter aurantius</name>
    <dbReference type="NCBI Taxonomy" id="767434"/>
    <lineage>
        <taxon>Bacteria</taxon>
        <taxon>Pseudomonadati</taxon>
        <taxon>Pseudomonadota</taxon>
        <taxon>Gammaproteobacteria</taxon>
        <taxon>Lysobacterales</taxon>
        <taxon>Rhodanobacteraceae</taxon>
        <taxon>Frateuria</taxon>
    </lineage>
</organism>
<dbReference type="PANTHER" id="PTHR44846:SF10">
    <property type="entry name" value="TRANSCRIPTIONAL REGULATOR-RELATED"/>
    <property type="match status" value="1"/>
</dbReference>
<dbReference type="InterPro" id="IPR000524">
    <property type="entry name" value="Tscrpt_reg_HTH_GntR"/>
</dbReference>
<dbReference type="EMBL" id="CP003350">
    <property type="protein sequence ID" value="AFC85498.1"/>
    <property type="molecule type" value="Genomic_DNA"/>
</dbReference>
<evidence type="ECO:0000256" key="2">
    <source>
        <dbReference type="ARBA" id="ARBA00023125"/>
    </source>
</evidence>
<dbReference type="InterPro" id="IPR028978">
    <property type="entry name" value="Chorismate_lyase_/UTRA_dom_sf"/>
</dbReference>
<dbReference type="PROSITE" id="PS50949">
    <property type="entry name" value="HTH_GNTR"/>
    <property type="match status" value="1"/>
</dbReference>
<evidence type="ECO:0000256" key="3">
    <source>
        <dbReference type="ARBA" id="ARBA00023163"/>
    </source>
</evidence>
<dbReference type="InterPro" id="IPR036388">
    <property type="entry name" value="WH-like_DNA-bd_sf"/>
</dbReference>
<keyword evidence="3" id="KW-0804">Transcription</keyword>
<evidence type="ECO:0000313" key="5">
    <source>
        <dbReference type="EMBL" id="AFC85498.1"/>
    </source>
</evidence>
<dbReference type="GO" id="GO:0045892">
    <property type="term" value="P:negative regulation of DNA-templated transcription"/>
    <property type="evidence" value="ECO:0007669"/>
    <property type="project" value="TreeGrafter"/>
</dbReference>
<evidence type="ECO:0000259" key="4">
    <source>
        <dbReference type="PROSITE" id="PS50949"/>
    </source>
</evidence>
<dbReference type="InterPro" id="IPR036390">
    <property type="entry name" value="WH_DNA-bd_sf"/>
</dbReference>
<name>H8L362_FRAAD</name>
<sequence>MTQPSEADRISDIILHDIDRQVWSADQPLPVERLLAGRFHCTRVTLREALQQLEAQGRVYRENRRGWFVSAPRLRYSPASIDGFMQYAASQSRSPRTELLSAFEQPAGPIFAEQLGLPGADTPVVILKRRRWLGRRAVLFEINVLRASWCPDLLKHDLQGSLSVIFGERMGLHMSHSETRMHAGSLPAEPAQLLFGRRGMPCIHIQRLSRADDGQAVELDCEYWRADALEVVVTSDGKAPRTGPSRASG</sequence>
<dbReference type="GO" id="GO:0003677">
    <property type="term" value="F:DNA binding"/>
    <property type="evidence" value="ECO:0007669"/>
    <property type="project" value="UniProtKB-KW"/>
</dbReference>
<dbReference type="InterPro" id="IPR011663">
    <property type="entry name" value="UTRA"/>
</dbReference>
<reference evidence="5" key="1">
    <citation type="submission" date="2012-02" db="EMBL/GenBank/DDBJ databases">
        <title>The complete genome of Frateuria aurantia DSM 6220.</title>
        <authorList>
            <consortium name="US DOE Joint Genome Institute (JGI-PGF)"/>
            <person name="Lucas S."/>
            <person name="Copeland A."/>
            <person name="Lapidus A."/>
            <person name="Glavina del Rio T."/>
            <person name="Dalin E."/>
            <person name="Tice H."/>
            <person name="Bruce D."/>
            <person name="Goodwin L."/>
            <person name="Pitluck S."/>
            <person name="Peters L."/>
            <person name="Ovchinnikova G."/>
            <person name="Teshima H."/>
            <person name="Kyrpides N."/>
            <person name="Mavromatis K."/>
            <person name="Ivanova N."/>
            <person name="Brettin T."/>
            <person name="Detter J.C."/>
            <person name="Han C."/>
            <person name="Larimer F."/>
            <person name="Land M."/>
            <person name="Hauser L."/>
            <person name="Markowitz V."/>
            <person name="Cheng J.-F."/>
            <person name="Hugenholtz P."/>
            <person name="Woyke T."/>
            <person name="Wu D."/>
            <person name="Brambilla E."/>
            <person name="Klenk H.-P."/>
            <person name="Eisen J.A."/>
        </authorList>
    </citation>
    <scope>NUCLEOTIDE SEQUENCE</scope>
    <source>
        <strain evidence="5">DSM 6220</strain>
    </source>
</reference>
<accession>H8L362</accession>
<dbReference type="GO" id="GO:0003700">
    <property type="term" value="F:DNA-binding transcription factor activity"/>
    <property type="evidence" value="ECO:0007669"/>
    <property type="project" value="InterPro"/>
</dbReference>
<dbReference type="KEGG" id="fau:Fraau_1037"/>
<dbReference type="SMART" id="SM00866">
    <property type="entry name" value="UTRA"/>
    <property type="match status" value="1"/>
</dbReference>
<dbReference type="Pfam" id="PF07702">
    <property type="entry name" value="UTRA"/>
    <property type="match status" value="1"/>
</dbReference>
<dbReference type="AlphaFoldDB" id="H8L362"/>
<evidence type="ECO:0000256" key="1">
    <source>
        <dbReference type="ARBA" id="ARBA00023015"/>
    </source>
</evidence>
<dbReference type="SUPFAM" id="SSF64288">
    <property type="entry name" value="Chorismate lyase-like"/>
    <property type="match status" value="1"/>
</dbReference>
<dbReference type="Pfam" id="PF00392">
    <property type="entry name" value="GntR"/>
    <property type="match status" value="1"/>
</dbReference>
<dbReference type="Gene3D" id="1.10.10.10">
    <property type="entry name" value="Winged helix-like DNA-binding domain superfamily/Winged helix DNA-binding domain"/>
    <property type="match status" value="1"/>
</dbReference>
<dbReference type="PRINTS" id="PR00035">
    <property type="entry name" value="HTHGNTR"/>
</dbReference>
<dbReference type="HOGENOM" id="CLU_063236_2_2_6"/>
<protein>
    <submittedName>
        <fullName evidence="5">Transcriptional regulator</fullName>
    </submittedName>
</protein>
<dbReference type="SUPFAM" id="SSF46785">
    <property type="entry name" value="Winged helix' DNA-binding domain"/>
    <property type="match status" value="1"/>
</dbReference>
<keyword evidence="6" id="KW-1185">Reference proteome</keyword>
<proteinExistence type="predicted"/>
<dbReference type="Gene3D" id="3.40.1410.10">
    <property type="entry name" value="Chorismate lyase-like"/>
    <property type="match status" value="1"/>
</dbReference>
<feature type="domain" description="HTH gntR-type" evidence="4">
    <location>
        <begin position="4"/>
        <end position="72"/>
    </location>
</feature>
<evidence type="ECO:0000313" key="6">
    <source>
        <dbReference type="Proteomes" id="UP000005234"/>
    </source>
</evidence>
<keyword evidence="1" id="KW-0805">Transcription regulation</keyword>
<gene>
    <name evidence="5" type="ordered locus">Fraau_1037</name>
</gene>
<dbReference type="SMART" id="SM00345">
    <property type="entry name" value="HTH_GNTR"/>
    <property type="match status" value="1"/>
</dbReference>
<dbReference type="Proteomes" id="UP000005234">
    <property type="component" value="Chromosome"/>
</dbReference>
<dbReference type="InterPro" id="IPR050679">
    <property type="entry name" value="Bact_HTH_transcr_reg"/>
</dbReference>
<keyword evidence="2" id="KW-0238">DNA-binding</keyword>